<dbReference type="SUPFAM" id="SSF46565">
    <property type="entry name" value="Chaperone J-domain"/>
    <property type="match status" value="1"/>
</dbReference>
<feature type="domain" description="J" evidence="1">
    <location>
        <begin position="122"/>
        <end position="177"/>
    </location>
</feature>
<dbReference type="CDD" id="cd06257">
    <property type="entry name" value="DnaJ"/>
    <property type="match status" value="1"/>
</dbReference>
<reference evidence="2 3" key="1">
    <citation type="submission" date="2022-04" db="EMBL/GenBank/DDBJ databases">
        <title>Positive selection, recombination, and allopatry shape intraspecific diversity of widespread and dominant cyanobacteria.</title>
        <authorList>
            <person name="Wei J."/>
            <person name="Shu W."/>
            <person name="Hu C."/>
        </authorList>
    </citation>
    <scope>NUCLEOTIDE SEQUENCE [LARGE SCALE GENOMIC DNA]</scope>
    <source>
        <strain evidence="2 3">GB2-A4</strain>
    </source>
</reference>
<name>A0ABV0JAU8_9CYAN</name>
<dbReference type="Gene3D" id="1.10.287.110">
    <property type="entry name" value="DnaJ domain"/>
    <property type="match status" value="1"/>
</dbReference>
<organism evidence="2 3">
    <name type="scientific">Trichocoleus desertorum GB2-A4</name>
    <dbReference type="NCBI Taxonomy" id="2933944"/>
    <lineage>
        <taxon>Bacteria</taxon>
        <taxon>Bacillati</taxon>
        <taxon>Cyanobacteriota</taxon>
        <taxon>Cyanophyceae</taxon>
        <taxon>Leptolyngbyales</taxon>
        <taxon>Trichocoleusaceae</taxon>
        <taxon>Trichocoleus</taxon>
    </lineage>
</organism>
<accession>A0ABV0JAU8</accession>
<sequence length="177" mass="20131">MAKKQLTKRVESEIQRLVEENGYSESVLKNLVLFALEKEIAKSLSLPKLKQAIYQHFSVKDTTTLKKSGNFQMATSGMGKLDLSKKAAWEELYRKLVGVLPGEENEQGYGCINGVNILKYDLPWKAFGLDPKTAKTEDIKASYRDLSKIYHPDNTKTGDALIFNRLTVFYKSLTERF</sequence>
<evidence type="ECO:0000259" key="1">
    <source>
        <dbReference type="PROSITE" id="PS50076"/>
    </source>
</evidence>
<dbReference type="InterPro" id="IPR001623">
    <property type="entry name" value="DnaJ_domain"/>
</dbReference>
<evidence type="ECO:0000313" key="3">
    <source>
        <dbReference type="Proteomes" id="UP001464891"/>
    </source>
</evidence>
<evidence type="ECO:0000313" key="2">
    <source>
        <dbReference type="EMBL" id="MEP0818904.1"/>
    </source>
</evidence>
<proteinExistence type="predicted"/>
<dbReference type="Proteomes" id="UP001464891">
    <property type="component" value="Unassembled WGS sequence"/>
</dbReference>
<dbReference type="InterPro" id="IPR036869">
    <property type="entry name" value="J_dom_sf"/>
</dbReference>
<dbReference type="RefSeq" id="WP_190437504.1">
    <property type="nucleotide sequence ID" value="NZ_JAMPKM010000011.1"/>
</dbReference>
<dbReference type="EMBL" id="JAMPKM010000011">
    <property type="protein sequence ID" value="MEP0818904.1"/>
    <property type="molecule type" value="Genomic_DNA"/>
</dbReference>
<dbReference type="PROSITE" id="PS50076">
    <property type="entry name" value="DNAJ_2"/>
    <property type="match status" value="1"/>
</dbReference>
<protein>
    <submittedName>
        <fullName evidence="2">J domain-containing protein</fullName>
    </submittedName>
</protein>
<keyword evidence="3" id="KW-1185">Reference proteome</keyword>
<comment type="caution">
    <text evidence="2">The sequence shown here is derived from an EMBL/GenBank/DDBJ whole genome shotgun (WGS) entry which is preliminary data.</text>
</comment>
<gene>
    <name evidence="2" type="ORF">NC998_17540</name>
</gene>